<dbReference type="Gene3D" id="3.30.300.30">
    <property type="match status" value="1"/>
</dbReference>
<evidence type="ECO:0000256" key="8">
    <source>
        <dbReference type="HAMAP-Rule" id="MF_01123"/>
    </source>
</evidence>
<accession>A0A375A6Z6</accession>
<dbReference type="Gene3D" id="3.40.50.12780">
    <property type="entry name" value="N-terminal domain of ligase-like"/>
    <property type="match status" value="1"/>
</dbReference>
<dbReference type="EMBL" id="LT615367">
    <property type="protein sequence ID" value="SLM61844.1"/>
    <property type="molecule type" value="Genomic_DNA"/>
</dbReference>
<reference evidence="12 13" key="1">
    <citation type="submission" date="2016-09" db="EMBL/GenBank/DDBJ databases">
        <authorList>
            <person name="Reverchon S."/>
            <person name="Nasser W."/>
            <person name="Leonard S."/>
            <person name="Brochier C."/>
            <person name="Duprey A."/>
        </authorList>
    </citation>
    <scope>NUCLEOTIDE SEQUENCE [LARGE SCALE GENOMIC DNA]</scope>
    <source>
        <strain evidence="12 13">174/2</strain>
    </source>
</reference>
<dbReference type="AlphaFoldDB" id="A0A375A6Z6"/>
<dbReference type="GO" id="GO:0003987">
    <property type="term" value="F:acetate-CoA ligase activity"/>
    <property type="evidence" value="ECO:0007669"/>
    <property type="project" value="UniProtKB-UniRule"/>
</dbReference>
<dbReference type="Pfam" id="PF13193">
    <property type="entry name" value="AMP-binding_C"/>
    <property type="match status" value="1"/>
</dbReference>
<dbReference type="PANTHER" id="PTHR24095">
    <property type="entry name" value="ACETYL-COENZYME A SYNTHETASE"/>
    <property type="match status" value="1"/>
</dbReference>
<dbReference type="NCBIfam" id="TIGR02188">
    <property type="entry name" value="Ac_CoA_lig_AcsA"/>
    <property type="match status" value="1"/>
</dbReference>
<feature type="binding site" evidence="8">
    <location>
        <position position="515"/>
    </location>
    <ligand>
        <name>ATP</name>
        <dbReference type="ChEBI" id="CHEBI:30616"/>
    </ligand>
</feature>
<sequence>MSQYNKHPIPKTIAENALITAEQYKQMYQQSVQDPDAFWREQGKIVDWIKPYQQVKNTSFDPGHINIRWFEDGTLNVSANCLDRHLDTRGDQTALIWEGDDSRESRHVTYRELHLAVSRFSNALKEKGIRKGDVVAIYMPMVPEAAVAMLACARIGAVHSVIFGGFSPESIAGRIVDSSAKLVVTADEGIRAGRTIPLKKNIDEALRNPAVTTVNHVIVFQRTGKPGNWQEGRDLWWHDVVAQAADDCPPEEMNAEDPLFILYTSGSTGKPKGVLHTTGGYLVYAATTFKYVFDYHPGDVYWCTADVGWVTGHSYLLYGPLACGAITLMFEGVPNWPTASRMGQVVDKHQVNILYTAPTAIRALMADGDKAIEGTSRLSLKIMGSVGEPINPEAWEWYFQKIGNSRCPIVDTWWQTETGGFMITPLPGAIEAKPGSATLPFFGVQPALVDNLGTPQDGACEGNLVITDSWPGQARTLFGDHERFEQTYFSTFKGMYFSGDGARRDEDGYYWITGRVDDVLNVSGHRLGTAEIESALVSHPKIAEAAVVGIPHSLKGQAIYAYITLNHGEEPTSELYNEVRNWVRKEIGPIATPDILHWTDALPKTRSGKIMRRILRKIAAGDTSNLGDISTLADPGVVEKLLEEKQAMDNTPS</sequence>
<comment type="PTM">
    <text evidence="8">Acetylated. Deacetylation by the SIR2-homolog deacetylase activates the enzyme.</text>
</comment>
<dbReference type="GO" id="GO:0006935">
    <property type="term" value="P:chemotaxis"/>
    <property type="evidence" value="ECO:0007669"/>
    <property type="project" value="UniProtKB-UniRule"/>
</dbReference>
<dbReference type="FunFam" id="3.30.300.30:FF:000004">
    <property type="entry name" value="Acetyl-coenzyme A synthetase"/>
    <property type="match status" value="1"/>
</dbReference>
<dbReference type="InterPro" id="IPR011904">
    <property type="entry name" value="Ac_CoA_lig"/>
</dbReference>
<dbReference type="EC" id="6.2.1.1" evidence="8"/>
<evidence type="ECO:0000256" key="3">
    <source>
        <dbReference type="ARBA" id="ARBA00022723"/>
    </source>
</evidence>
<dbReference type="Pfam" id="PF00501">
    <property type="entry name" value="AMP-binding"/>
    <property type="match status" value="1"/>
</dbReference>
<feature type="binding site" evidence="8">
    <location>
        <position position="542"/>
    </location>
    <ligand>
        <name>Mg(2+)</name>
        <dbReference type="ChEBI" id="CHEBI:18420"/>
    </ligand>
</feature>
<dbReference type="GO" id="GO:0005829">
    <property type="term" value="C:cytosol"/>
    <property type="evidence" value="ECO:0007669"/>
    <property type="project" value="TreeGrafter"/>
</dbReference>
<feature type="binding site" evidence="8">
    <location>
        <position position="335"/>
    </location>
    <ligand>
        <name>CoA</name>
        <dbReference type="ChEBI" id="CHEBI:57287"/>
    </ligand>
</feature>
<feature type="binding site" evidence="8">
    <location>
        <begin position="411"/>
        <end position="416"/>
    </location>
    <ligand>
        <name>ATP</name>
        <dbReference type="ChEBI" id="CHEBI:30616"/>
    </ligand>
</feature>
<keyword evidence="2 8" id="KW-0436">Ligase</keyword>
<dbReference type="RefSeq" id="WP_035339923.1">
    <property type="nucleotide sequence ID" value="NZ_LT615367.1"/>
</dbReference>
<dbReference type="InterPro" id="IPR025110">
    <property type="entry name" value="AMP-bd_C"/>
</dbReference>
<comment type="cofactor">
    <cofactor evidence="8">
        <name>Mg(2+)</name>
        <dbReference type="ChEBI" id="CHEBI:18420"/>
    </cofactor>
</comment>
<evidence type="ECO:0000256" key="5">
    <source>
        <dbReference type="ARBA" id="ARBA00022840"/>
    </source>
</evidence>
<dbReference type="GO" id="GO:0016208">
    <property type="term" value="F:AMP binding"/>
    <property type="evidence" value="ECO:0007669"/>
    <property type="project" value="InterPro"/>
</dbReference>
<dbReference type="InterPro" id="IPR000873">
    <property type="entry name" value="AMP-dep_synth/lig_dom"/>
</dbReference>
<keyword evidence="4 8" id="KW-0547">Nucleotide-binding</keyword>
<feature type="modified residue" description="N6-acetyllysine" evidence="8">
    <location>
        <position position="609"/>
    </location>
</feature>
<name>A0A375A6Z6_9GAMM</name>
<dbReference type="KEGG" id="daq:DAQ1742_00774"/>
<dbReference type="CDD" id="cd05966">
    <property type="entry name" value="ACS"/>
    <property type="match status" value="1"/>
</dbReference>
<dbReference type="SUPFAM" id="SSF56801">
    <property type="entry name" value="Acetyl-CoA synthetase-like"/>
    <property type="match status" value="1"/>
</dbReference>
<evidence type="ECO:0000256" key="2">
    <source>
        <dbReference type="ARBA" id="ARBA00022598"/>
    </source>
</evidence>
<dbReference type="NCBIfam" id="NF001208">
    <property type="entry name" value="PRK00174.1"/>
    <property type="match status" value="1"/>
</dbReference>
<comment type="function">
    <text evidence="8">Enables the cell to use acetate during aerobic growth to generate energy via the TCA cycle, and biosynthetic compounds via the glyoxylate shunt. Acetylates CheY, the response regulator involved in flagellar movement and chemotaxis.</text>
</comment>
<comment type="catalytic activity">
    <reaction evidence="8">
        <text>acetate + ATP + CoA = acetyl-CoA + AMP + diphosphate</text>
        <dbReference type="Rhea" id="RHEA:23176"/>
        <dbReference type="ChEBI" id="CHEBI:30089"/>
        <dbReference type="ChEBI" id="CHEBI:30616"/>
        <dbReference type="ChEBI" id="CHEBI:33019"/>
        <dbReference type="ChEBI" id="CHEBI:57287"/>
        <dbReference type="ChEBI" id="CHEBI:57288"/>
        <dbReference type="ChEBI" id="CHEBI:456215"/>
        <dbReference type="EC" id="6.2.1.1"/>
    </reaction>
</comment>
<organism evidence="12 13">
    <name type="scientific">Dickeya aquatica</name>
    <dbReference type="NCBI Taxonomy" id="1401087"/>
    <lineage>
        <taxon>Bacteria</taxon>
        <taxon>Pseudomonadati</taxon>
        <taxon>Pseudomonadota</taxon>
        <taxon>Gammaproteobacteria</taxon>
        <taxon>Enterobacterales</taxon>
        <taxon>Pectobacteriaceae</taxon>
        <taxon>Dickeya</taxon>
    </lineage>
</organism>
<dbReference type="Proteomes" id="UP000294820">
    <property type="component" value="Chromosome 1"/>
</dbReference>
<dbReference type="InterPro" id="IPR020845">
    <property type="entry name" value="AMP-binding_CS"/>
</dbReference>
<dbReference type="HAMAP" id="MF_01123">
    <property type="entry name" value="Ac_CoA_synth"/>
    <property type="match status" value="1"/>
</dbReference>
<feature type="binding site" evidence="8">
    <location>
        <position position="311"/>
    </location>
    <ligand>
        <name>CoA</name>
        <dbReference type="ChEBI" id="CHEBI:57287"/>
    </ligand>
</feature>
<dbReference type="InterPro" id="IPR045851">
    <property type="entry name" value="AMP-bd_C_sf"/>
</dbReference>
<protein>
    <recommendedName>
        <fullName evidence="8">Acetyl-coenzyme A synthetase</fullName>
        <shortName evidence="8">AcCoA synthetase</shortName>
        <shortName evidence="8">Acs</shortName>
        <ecNumber evidence="8">6.2.1.1</ecNumber>
    </recommendedName>
    <alternativeName>
        <fullName evidence="8">Acetate--CoA ligase</fullName>
    </alternativeName>
    <alternativeName>
        <fullName evidence="8">Acyl-activating enzyme</fullName>
    </alternativeName>
</protein>
<keyword evidence="13" id="KW-1185">Reference proteome</keyword>
<dbReference type="Pfam" id="PF16177">
    <property type="entry name" value="ACAS_N"/>
    <property type="match status" value="1"/>
</dbReference>
<keyword evidence="3 8" id="KW-0479">Metal-binding</keyword>
<keyword evidence="6 8" id="KW-0460">Magnesium</keyword>
<feature type="binding site" evidence="8">
    <location>
        <position position="500"/>
    </location>
    <ligand>
        <name>ATP</name>
        <dbReference type="ChEBI" id="CHEBI:30616"/>
    </ligand>
</feature>
<dbReference type="FunFam" id="3.40.50.12780:FF:000001">
    <property type="entry name" value="Acetyl-coenzyme A synthetase"/>
    <property type="match status" value="1"/>
</dbReference>
<keyword evidence="5 8" id="KW-0067">ATP-binding</keyword>
<evidence type="ECO:0000313" key="13">
    <source>
        <dbReference type="Proteomes" id="UP000294820"/>
    </source>
</evidence>
<evidence type="ECO:0000256" key="4">
    <source>
        <dbReference type="ARBA" id="ARBA00022741"/>
    </source>
</evidence>
<feature type="domain" description="Acetyl-coenzyme A synthetase N-terminal" evidence="11">
    <location>
        <begin position="24"/>
        <end position="81"/>
    </location>
</feature>
<evidence type="ECO:0000256" key="6">
    <source>
        <dbReference type="ARBA" id="ARBA00022842"/>
    </source>
</evidence>
<gene>
    <name evidence="8 12" type="primary">acs</name>
    <name evidence="12" type="ORF">DAQ1742_00774</name>
</gene>
<evidence type="ECO:0000259" key="10">
    <source>
        <dbReference type="Pfam" id="PF13193"/>
    </source>
</evidence>
<feature type="binding site" evidence="8">
    <location>
        <position position="526"/>
    </location>
    <ligand>
        <name>ATP</name>
        <dbReference type="ChEBI" id="CHEBI:30616"/>
    </ligand>
</feature>
<evidence type="ECO:0000259" key="9">
    <source>
        <dbReference type="Pfam" id="PF00501"/>
    </source>
</evidence>
<feature type="domain" description="AMP-binding enzyme C-terminal" evidence="10">
    <location>
        <begin position="531"/>
        <end position="609"/>
    </location>
</feature>
<keyword evidence="7 8" id="KW-0007">Acetylation</keyword>
<comment type="function">
    <text evidence="8">Catalyzes the conversion of acetate into acetyl-CoA (AcCoA), an essential intermediate at the junction of anabolic and catabolic pathways. Acs undergoes a two-step reaction. In the first half reaction, Acs combines acetate with ATP to form acetyl-adenylate (AcAMP) intermediate. In the second half reaction, it can then transfer the acetyl group from AcAMP to the sulfhydryl group of CoA, forming the product AcCoA.</text>
</comment>
<dbReference type="PROSITE" id="PS00455">
    <property type="entry name" value="AMP_BINDING"/>
    <property type="match status" value="1"/>
</dbReference>
<feature type="binding site" evidence="8">
    <location>
        <position position="539"/>
    </location>
    <ligand>
        <name>Mg(2+)</name>
        <dbReference type="ChEBI" id="CHEBI:18420"/>
    </ligand>
</feature>
<proteinExistence type="inferred from homology"/>
<feature type="domain" description="AMP-dependent synthetase/ligase" evidence="9">
    <location>
        <begin position="83"/>
        <end position="467"/>
    </location>
</feature>
<dbReference type="InterPro" id="IPR032387">
    <property type="entry name" value="ACAS_N"/>
</dbReference>
<evidence type="ECO:0000313" key="12">
    <source>
        <dbReference type="EMBL" id="SLM61844.1"/>
    </source>
</evidence>
<feature type="binding site" evidence="8">
    <location>
        <begin position="191"/>
        <end position="194"/>
    </location>
    <ligand>
        <name>CoA</name>
        <dbReference type="ChEBI" id="CHEBI:57287"/>
    </ligand>
</feature>
<evidence type="ECO:0000256" key="1">
    <source>
        <dbReference type="ARBA" id="ARBA00006432"/>
    </source>
</evidence>
<dbReference type="GO" id="GO:0005524">
    <property type="term" value="F:ATP binding"/>
    <property type="evidence" value="ECO:0007669"/>
    <property type="project" value="UniProtKB-KW"/>
</dbReference>
<feature type="binding site" evidence="8">
    <location>
        <position position="537"/>
    </location>
    <ligand>
        <name>Mg(2+)</name>
        <dbReference type="ChEBI" id="CHEBI:18420"/>
    </ligand>
</feature>
<dbReference type="GO" id="GO:0046872">
    <property type="term" value="F:metal ion binding"/>
    <property type="evidence" value="ECO:0007669"/>
    <property type="project" value="UniProtKB-KW"/>
</dbReference>
<dbReference type="InterPro" id="IPR042099">
    <property type="entry name" value="ANL_N_sf"/>
</dbReference>
<feature type="binding site" evidence="8">
    <location>
        <position position="523"/>
    </location>
    <ligand>
        <name>CoA</name>
        <dbReference type="ChEBI" id="CHEBI:57287"/>
    </ligand>
</feature>
<evidence type="ECO:0000256" key="7">
    <source>
        <dbReference type="ARBA" id="ARBA00022990"/>
    </source>
</evidence>
<dbReference type="GO" id="GO:0019427">
    <property type="term" value="P:acetyl-CoA biosynthetic process from acetate"/>
    <property type="evidence" value="ECO:0007669"/>
    <property type="project" value="UniProtKB-UniRule"/>
</dbReference>
<feature type="binding site" evidence="8">
    <location>
        <position position="584"/>
    </location>
    <ligand>
        <name>CoA</name>
        <dbReference type="ChEBI" id="CHEBI:57287"/>
    </ligand>
</feature>
<evidence type="ECO:0000259" key="11">
    <source>
        <dbReference type="Pfam" id="PF16177"/>
    </source>
</evidence>
<feature type="binding site" evidence="8">
    <location>
        <begin position="387"/>
        <end position="389"/>
    </location>
    <ligand>
        <name>ATP</name>
        <dbReference type="ChEBI" id="CHEBI:30616"/>
    </ligand>
</feature>
<dbReference type="PANTHER" id="PTHR24095:SF243">
    <property type="entry name" value="ACETYL-COENZYME A SYNTHETASE"/>
    <property type="match status" value="1"/>
</dbReference>
<comment type="similarity">
    <text evidence="1 8">Belongs to the ATP-dependent AMP-binding enzyme family.</text>
</comment>